<accession>A0AB34HTP2</accession>
<gene>
    <name evidence="2" type="ORF">J1605_018659</name>
</gene>
<evidence type="ECO:0000313" key="2">
    <source>
        <dbReference type="EMBL" id="KAJ8795072.1"/>
    </source>
</evidence>
<evidence type="ECO:0000256" key="1">
    <source>
        <dbReference type="SAM" id="MobiDB-lite"/>
    </source>
</evidence>
<evidence type="ECO:0000313" key="3">
    <source>
        <dbReference type="Proteomes" id="UP001159641"/>
    </source>
</evidence>
<dbReference type="EMBL" id="JAIQCJ010000625">
    <property type="protein sequence ID" value="KAJ8795072.1"/>
    <property type="molecule type" value="Genomic_DNA"/>
</dbReference>
<dbReference type="AlphaFoldDB" id="A0AB34HTP2"/>
<dbReference type="Proteomes" id="UP001159641">
    <property type="component" value="Unassembled WGS sequence"/>
</dbReference>
<organism evidence="2 3">
    <name type="scientific">Eschrichtius robustus</name>
    <name type="common">California gray whale</name>
    <name type="synonym">Eschrichtius gibbosus</name>
    <dbReference type="NCBI Taxonomy" id="9764"/>
    <lineage>
        <taxon>Eukaryota</taxon>
        <taxon>Metazoa</taxon>
        <taxon>Chordata</taxon>
        <taxon>Craniata</taxon>
        <taxon>Vertebrata</taxon>
        <taxon>Euteleostomi</taxon>
        <taxon>Mammalia</taxon>
        <taxon>Eutheria</taxon>
        <taxon>Laurasiatheria</taxon>
        <taxon>Artiodactyla</taxon>
        <taxon>Whippomorpha</taxon>
        <taxon>Cetacea</taxon>
        <taxon>Mysticeti</taxon>
        <taxon>Eschrichtiidae</taxon>
        <taxon>Eschrichtius</taxon>
    </lineage>
</organism>
<sequence>AGGGLLEARGGLGAARSPGKQEQQQEEEELARRSRAPRAPSRRLEPEANNPGWPAAEPWPSGRSRPDCGSARWLAVSASGCAPALRTRGPAIAPALLSAMRVCVRNSLGVFRRSTGGSLDNSRTVNPRAAQGARTPNILSSSSVVIEISCGAAAWVRKGGERVLEEVRPPALISRDSAAEKPEAGWAAEAVEACLRLVCSAPRPSRPRKRSGTAAFPSICTVTLAVWKEEGRRCACLRVPGSECRSVYECLCRCVSCQGFGSVRSEFGGHLQKLAETGSGIDIISLAAGCAVCIRINTARIRPAGNGSRFPCTETHRLSTGREMAPRAHKAAGLASEGGWTISALRPSSLSLPGSAWQSPTSACASGTRPAESVRGEN</sequence>
<feature type="compositionally biased region" description="Gly residues" evidence="1">
    <location>
        <begin position="1"/>
        <end position="13"/>
    </location>
</feature>
<feature type="compositionally biased region" description="Polar residues" evidence="1">
    <location>
        <begin position="353"/>
        <end position="365"/>
    </location>
</feature>
<keyword evidence="3" id="KW-1185">Reference proteome</keyword>
<feature type="region of interest" description="Disordered" evidence="1">
    <location>
        <begin position="1"/>
        <end position="67"/>
    </location>
</feature>
<comment type="caution">
    <text evidence="2">The sequence shown here is derived from an EMBL/GenBank/DDBJ whole genome shotgun (WGS) entry which is preliminary data.</text>
</comment>
<protein>
    <submittedName>
        <fullName evidence="2">Uncharacterized protein</fullName>
    </submittedName>
</protein>
<feature type="region of interest" description="Disordered" evidence="1">
    <location>
        <begin position="353"/>
        <end position="378"/>
    </location>
</feature>
<name>A0AB34HTP2_ESCRO</name>
<reference evidence="2 3" key="1">
    <citation type="submission" date="2022-11" db="EMBL/GenBank/DDBJ databases">
        <title>Whole genome sequence of Eschrichtius robustus ER-17-0199.</title>
        <authorList>
            <person name="Bruniche-Olsen A."/>
            <person name="Black A.N."/>
            <person name="Fields C.J."/>
            <person name="Walden K."/>
            <person name="Dewoody J.A."/>
        </authorList>
    </citation>
    <scope>NUCLEOTIDE SEQUENCE [LARGE SCALE GENOMIC DNA]</scope>
    <source>
        <strain evidence="2">ER-17-0199</strain>
        <tissue evidence="2">Blubber</tissue>
    </source>
</reference>
<feature type="non-terminal residue" evidence="2">
    <location>
        <position position="1"/>
    </location>
</feature>
<proteinExistence type="predicted"/>